<dbReference type="AlphaFoldDB" id="F4R7C9"/>
<dbReference type="RefSeq" id="XP_007404928.1">
    <property type="nucleotide sequence ID" value="XM_007404866.1"/>
</dbReference>
<gene>
    <name evidence="1" type="ORF">MELLADRAFT_90752</name>
</gene>
<dbReference type="HOGENOM" id="CLU_2722718_0_0_1"/>
<dbReference type="GeneID" id="18935670"/>
<organism evidence="2">
    <name type="scientific">Melampsora larici-populina (strain 98AG31 / pathotype 3-4-7)</name>
    <name type="common">Poplar leaf rust fungus</name>
    <dbReference type="NCBI Taxonomy" id="747676"/>
    <lineage>
        <taxon>Eukaryota</taxon>
        <taxon>Fungi</taxon>
        <taxon>Dikarya</taxon>
        <taxon>Basidiomycota</taxon>
        <taxon>Pucciniomycotina</taxon>
        <taxon>Pucciniomycetes</taxon>
        <taxon>Pucciniales</taxon>
        <taxon>Melampsoraceae</taxon>
        <taxon>Melampsora</taxon>
    </lineage>
</organism>
<dbReference type="Gene3D" id="1.10.8.770">
    <property type="match status" value="1"/>
</dbReference>
<dbReference type="VEuPathDB" id="FungiDB:MELLADRAFT_90752"/>
<reference evidence="2" key="1">
    <citation type="journal article" date="2011" name="Proc. Natl. Acad. Sci. U.S.A.">
        <title>Obligate biotrophy features unraveled by the genomic analysis of rust fungi.</title>
        <authorList>
            <person name="Duplessis S."/>
            <person name="Cuomo C.A."/>
            <person name="Lin Y.-C."/>
            <person name="Aerts A."/>
            <person name="Tisserant E."/>
            <person name="Veneault-Fourrey C."/>
            <person name="Joly D.L."/>
            <person name="Hacquard S."/>
            <person name="Amselem J."/>
            <person name="Cantarel B.L."/>
            <person name="Chiu R."/>
            <person name="Coutinho P.M."/>
            <person name="Feau N."/>
            <person name="Field M."/>
            <person name="Frey P."/>
            <person name="Gelhaye E."/>
            <person name="Goldberg J."/>
            <person name="Grabherr M.G."/>
            <person name="Kodira C.D."/>
            <person name="Kohler A."/>
            <person name="Kuees U."/>
            <person name="Lindquist E.A."/>
            <person name="Lucas S.M."/>
            <person name="Mago R."/>
            <person name="Mauceli E."/>
            <person name="Morin E."/>
            <person name="Murat C."/>
            <person name="Pangilinan J.L."/>
            <person name="Park R."/>
            <person name="Pearson M."/>
            <person name="Quesneville H."/>
            <person name="Rouhier N."/>
            <person name="Sakthikumar S."/>
            <person name="Salamov A.A."/>
            <person name="Schmutz J."/>
            <person name="Selles B."/>
            <person name="Shapiro H."/>
            <person name="Tanguay P."/>
            <person name="Tuskan G.A."/>
            <person name="Henrissat B."/>
            <person name="Van de Peer Y."/>
            <person name="Rouze P."/>
            <person name="Ellis J.G."/>
            <person name="Dodds P.N."/>
            <person name="Schein J.E."/>
            <person name="Zhong S."/>
            <person name="Hamelin R.C."/>
            <person name="Grigoriev I.V."/>
            <person name="Szabo L.J."/>
            <person name="Martin F."/>
        </authorList>
    </citation>
    <scope>NUCLEOTIDE SEQUENCE [LARGE SCALE GENOMIC DNA]</scope>
    <source>
        <strain evidence="2">98AG31 / pathotype 3-4-7</strain>
    </source>
</reference>
<name>F4R7C9_MELLP</name>
<proteinExistence type="predicted"/>
<evidence type="ECO:0000313" key="1">
    <source>
        <dbReference type="EMBL" id="EGG11293.1"/>
    </source>
</evidence>
<keyword evidence="2" id="KW-1185">Reference proteome</keyword>
<dbReference type="InParanoid" id="F4R7C9"/>
<dbReference type="KEGG" id="mlr:MELLADRAFT_90752"/>
<evidence type="ECO:0000313" key="2">
    <source>
        <dbReference type="Proteomes" id="UP000001072"/>
    </source>
</evidence>
<protein>
    <submittedName>
        <fullName evidence="1">Uncharacterized protein</fullName>
    </submittedName>
</protein>
<dbReference type="EMBL" id="GL883092">
    <property type="protein sequence ID" value="EGG11293.1"/>
    <property type="molecule type" value="Genomic_DNA"/>
</dbReference>
<dbReference type="Proteomes" id="UP000001072">
    <property type="component" value="Unassembled WGS sequence"/>
</dbReference>
<sequence>MNKIIVIKKSMQNKSLIIPAAIDAHRFCESTQSDTAIFSRLCPAIKGKRRSASIMLEQFQSWELILQKHLTS</sequence>
<accession>F4R7C9</accession>